<proteinExistence type="inferred from homology"/>
<name>A0A9Q0S7T8_9DIPT</name>
<sequence length="354" mass="41165">MSSKDDTGVMKAAIHVDGDDEDQSNFTPGFMSAIMRRQVLRDMVKSLPEPVQGRISALKNVQLEQMNLEARFYEEVYNLEVKYQSLYDPLNEKRKLIVNGEYEPTAEEQEWKLDDNEEDEMSLKLAGISITKPTYPDDVKGIPDFWLTIFRATELISPMIQKPDEDVLKKLTDVSISYRNDPMSYVLEFHFAPNEFFTNLVLTKQYFLKVKLEAEHPFTFEGPEIYKCQGCAINWNKGKNLTVKTIKKKQKHKARGAVRTITKQVPADSFFNFFNPPIVEDEDKVDVEIQNILQNDYEIGHFLRSRIIPKALLYYTGDIVDDEDEDYDVEIMHIDALFLVDKLKEEENTFLSFH</sequence>
<dbReference type="EMBL" id="WJQU01000001">
    <property type="protein sequence ID" value="KAJ6647273.1"/>
    <property type="molecule type" value="Genomic_DNA"/>
</dbReference>
<dbReference type="Gene3D" id="1.20.5.1500">
    <property type="match status" value="1"/>
</dbReference>
<dbReference type="GO" id="GO:0006334">
    <property type="term" value="P:nucleosome assembly"/>
    <property type="evidence" value="ECO:0007669"/>
    <property type="project" value="InterPro"/>
</dbReference>
<dbReference type="PANTHER" id="PTHR11875">
    <property type="entry name" value="TESTIS-SPECIFIC Y-ENCODED PROTEIN"/>
    <property type="match status" value="1"/>
</dbReference>
<comment type="similarity">
    <text evidence="1 2">Belongs to the nucleosome assembly protein (NAP) family.</text>
</comment>
<accession>A0A9Q0S7T8</accession>
<reference evidence="3" key="1">
    <citation type="submission" date="2022-07" db="EMBL/GenBank/DDBJ databases">
        <authorList>
            <person name="Trinca V."/>
            <person name="Uliana J.V.C."/>
            <person name="Torres T.T."/>
            <person name="Ward R.J."/>
            <person name="Monesi N."/>
        </authorList>
    </citation>
    <scope>NUCLEOTIDE SEQUENCE</scope>
    <source>
        <strain evidence="3">HSMRA1968</strain>
        <tissue evidence="3">Whole embryos</tissue>
    </source>
</reference>
<dbReference type="InterPro" id="IPR037231">
    <property type="entry name" value="NAP-like_sf"/>
</dbReference>
<evidence type="ECO:0000313" key="3">
    <source>
        <dbReference type="EMBL" id="KAJ6647273.1"/>
    </source>
</evidence>
<dbReference type="AlphaFoldDB" id="A0A9Q0S7T8"/>
<evidence type="ECO:0000256" key="1">
    <source>
        <dbReference type="ARBA" id="ARBA00009947"/>
    </source>
</evidence>
<dbReference type="GO" id="GO:0005634">
    <property type="term" value="C:nucleus"/>
    <property type="evidence" value="ECO:0007669"/>
    <property type="project" value="InterPro"/>
</dbReference>
<dbReference type="FunFam" id="1.20.5.1500:FF:000001">
    <property type="entry name" value="Nucleosome assembly protein 1-like 1"/>
    <property type="match status" value="1"/>
</dbReference>
<gene>
    <name evidence="3" type="primary">nap1l1</name>
    <name evidence="3" type="ORF">Bhyg_02495</name>
</gene>
<dbReference type="SUPFAM" id="SSF143113">
    <property type="entry name" value="NAP-like"/>
    <property type="match status" value="1"/>
</dbReference>
<comment type="caution">
    <text evidence="3">The sequence shown here is derived from an EMBL/GenBank/DDBJ whole genome shotgun (WGS) entry which is preliminary data.</text>
</comment>
<dbReference type="OrthoDB" id="27325at2759"/>
<dbReference type="InterPro" id="IPR002164">
    <property type="entry name" value="NAP_family"/>
</dbReference>
<protein>
    <submittedName>
        <fullName evidence="3">Nucleosome assembly protein 1-like 1</fullName>
    </submittedName>
</protein>
<keyword evidence="4" id="KW-1185">Reference proteome</keyword>
<evidence type="ECO:0000313" key="4">
    <source>
        <dbReference type="Proteomes" id="UP001151699"/>
    </source>
</evidence>
<dbReference type="Proteomes" id="UP001151699">
    <property type="component" value="Chromosome A"/>
</dbReference>
<dbReference type="Gene3D" id="3.30.1120.90">
    <property type="entry name" value="Nucleosome assembly protein"/>
    <property type="match status" value="1"/>
</dbReference>
<organism evidence="3 4">
    <name type="scientific">Pseudolycoriella hygida</name>
    <dbReference type="NCBI Taxonomy" id="35572"/>
    <lineage>
        <taxon>Eukaryota</taxon>
        <taxon>Metazoa</taxon>
        <taxon>Ecdysozoa</taxon>
        <taxon>Arthropoda</taxon>
        <taxon>Hexapoda</taxon>
        <taxon>Insecta</taxon>
        <taxon>Pterygota</taxon>
        <taxon>Neoptera</taxon>
        <taxon>Endopterygota</taxon>
        <taxon>Diptera</taxon>
        <taxon>Nematocera</taxon>
        <taxon>Sciaroidea</taxon>
        <taxon>Sciaridae</taxon>
        <taxon>Pseudolycoriella</taxon>
    </lineage>
</organism>
<dbReference type="Pfam" id="PF00956">
    <property type="entry name" value="NAP"/>
    <property type="match status" value="1"/>
</dbReference>
<feature type="non-terminal residue" evidence="3">
    <location>
        <position position="354"/>
    </location>
</feature>
<evidence type="ECO:0000256" key="2">
    <source>
        <dbReference type="RuleBase" id="RU003876"/>
    </source>
</evidence>